<dbReference type="Pfam" id="PF24864">
    <property type="entry name" value="DUF7730"/>
    <property type="match status" value="1"/>
</dbReference>
<evidence type="ECO:0000259" key="2">
    <source>
        <dbReference type="Pfam" id="PF24864"/>
    </source>
</evidence>
<dbReference type="PANTHER" id="PTHR38790:SF9">
    <property type="entry name" value="F-BOX DOMAIN-CONTAINING PROTEIN"/>
    <property type="match status" value="1"/>
</dbReference>
<feature type="region of interest" description="Disordered" evidence="1">
    <location>
        <begin position="216"/>
        <end position="235"/>
    </location>
</feature>
<dbReference type="PANTHER" id="PTHR38790">
    <property type="entry name" value="2EXR DOMAIN-CONTAINING PROTEIN-RELATED"/>
    <property type="match status" value="1"/>
</dbReference>
<evidence type="ECO:0000313" key="3">
    <source>
        <dbReference type="EMBL" id="KAG6014459.1"/>
    </source>
</evidence>
<dbReference type="Proteomes" id="UP000748025">
    <property type="component" value="Unassembled WGS sequence"/>
</dbReference>
<organism evidence="3 4">
    <name type="scientific">Claviceps pusilla</name>
    <dbReference type="NCBI Taxonomy" id="123648"/>
    <lineage>
        <taxon>Eukaryota</taxon>
        <taxon>Fungi</taxon>
        <taxon>Dikarya</taxon>
        <taxon>Ascomycota</taxon>
        <taxon>Pezizomycotina</taxon>
        <taxon>Sordariomycetes</taxon>
        <taxon>Hypocreomycetidae</taxon>
        <taxon>Hypocreales</taxon>
        <taxon>Clavicipitaceae</taxon>
        <taxon>Claviceps</taxon>
    </lineage>
</organism>
<feature type="compositionally biased region" description="Gly residues" evidence="1">
    <location>
        <begin position="220"/>
        <end position="229"/>
    </location>
</feature>
<feature type="domain" description="DUF7730" evidence="2">
    <location>
        <begin position="22"/>
        <end position="161"/>
    </location>
</feature>
<dbReference type="InterPro" id="IPR056632">
    <property type="entry name" value="DUF7730"/>
</dbReference>
<comment type="caution">
    <text evidence="3">The sequence shown here is derived from an EMBL/GenBank/DDBJ whole genome shotgun (WGS) entry which is preliminary data.</text>
</comment>
<proteinExistence type="predicted"/>
<name>A0A9P7NDW6_9HYPO</name>
<accession>A0A9P7NDW6</accession>
<protein>
    <recommendedName>
        <fullName evidence="2">DUF7730 domain-containing protein</fullName>
    </recommendedName>
</protein>
<evidence type="ECO:0000256" key="1">
    <source>
        <dbReference type="SAM" id="MobiDB-lite"/>
    </source>
</evidence>
<keyword evidence="4" id="KW-1185">Reference proteome</keyword>
<dbReference type="OrthoDB" id="62952at2759"/>
<feature type="region of interest" description="Disordered" evidence="1">
    <location>
        <begin position="453"/>
        <end position="476"/>
    </location>
</feature>
<sequence>MAQVLTISLQPWQIPRPKKLSLLHMPYEIRKRIYEFTLMEPRLLKRAHSPTCHRRPRRANEVEILPFFCITTKYDWYLNSSRPGKACQCGKRKGMALLRTCRQIWHEASPVFWSNNTLQFFNTAEFVHRVGTTLRAEQRNQLRSLSLLLRNPQDMSLPSSHHMYWPARPPDLYPVDAPPPLEQRFWRLVGQCGGLERLEIPPVALHGIPELALEEPACGKDGGGGGGHDGGPRLLSGSRLSSVKVTQLVPYRTTWRLETDFFIGQAFRGTPVAKFSRTVLLQDVRTLEAVAEARRELEYNFRVHVDTLVKTQFLGATLSDLDRWTVTFRLDPGLHQGDNVRHVVLPTGERTKIEFYGLPISRATRVQMARKKMALDSAQKEKNGLSCAQNEVVQRQKKKKKAAQLRKDAQEHLDYQETLLDRRLRRLDLRDEQRADAKDRQRSILRAIEEAAEVRSTERKRVQPRAPRAMADCAAP</sequence>
<gene>
    <name evidence="3" type="ORF">E4U43_006504</name>
</gene>
<dbReference type="EMBL" id="SRPW01000450">
    <property type="protein sequence ID" value="KAG6014459.1"/>
    <property type="molecule type" value="Genomic_DNA"/>
</dbReference>
<reference evidence="3" key="1">
    <citation type="journal article" date="2020" name="bioRxiv">
        <title>Whole genome comparisons of ergot fungi reveals the divergence and evolution of species within the genus Claviceps are the result of varying mechanisms driving genome evolution and host range expansion.</title>
        <authorList>
            <person name="Wyka S.A."/>
            <person name="Mondo S.J."/>
            <person name="Liu M."/>
            <person name="Dettman J."/>
            <person name="Nalam V."/>
            <person name="Broders K.D."/>
        </authorList>
    </citation>
    <scope>NUCLEOTIDE SEQUENCE</scope>
    <source>
        <strain evidence="3">CCC 602</strain>
    </source>
</reference>
<evidence type="ECO:0000313" key="4">
    <source>
        <dbReference type="Proteomes" id="UP000748025"/>
    </source>
</evidence>
<dbReference type="AlphaFoldDB" id="A0A9P7NDW6"/>